<dbReference type="InterPro" id="IPR019196">
    <property type="entry name" value="ABC_transp_unknown"/>
</dbReference>
<feature type="compositionally biased region" description="Basic and acidic residues" evidence="1">
    <location>
        <begin position="563"/>
        <end position="573"/>
    </location>
</feature>
<evidence type="ECO:0000256" key="1">
    <source>
        <dbReference type="SAM" id="MobiDB-lite"/>
    </source>
</evidence>
<sequence length="616" mass="68295">MAMERKKKASAESGALVLVVAAILVAVNALSFFMYWRKDATKAERYTLSQGSGHLLREMKSDMKVEAYVTKGLPKLDAYVRDLRDLLQQYKDASKGKFDYQIVEAKDEEQKKKAKEAGLQEIQFGEGSDTEDKAEFAKGYMGLVINYGAERDKIPVLSPDNNVGLEFWITNKIREVRDKGDNIKHKIGLLTGHDEIKLSEPNLLPSQGGGQKPALQGIISQYFPFYQFVDVDLKNGDADVDDSLDGLIITQPAKDLSDKELRRIDAFVMKGKSLAVIASAVNLKASDASMNGTLNTHGIEKLLDGYGVEMRKDVLLEFGRPFRVGVWTQSGPQTARMPPILDVQDDPRFTGEEQLLDTSFAAFFRIPEIGFPFASSLVIHRDKQPDVAADKFKVVARTTPKTLRETGETVELKPLRQWRPKGEFNQYPIAVTIEGNLKSAFAGADKMGVEAPAKSTNPARVLVISSSQFFANPFARSGNGPDMGQMGMMQGMPPGMGGDEQLQQLGQAYAQQIVTNIILVTKNMFDWVSGDTDLLAASAKILQEPSLVYGDVSKPNFDDMSDDQLKKQDDQMKKERKKVQHTVAATLIIGVPVLFALLGFVLWRMRQAQRENIQLA</sequence>
<gene>
    <name evidence="5" type="ORF">AKJ09_03791</name>
</gene>
<proteinExistence type="predicted"/>
<organism evidence="5 6">
    <name type="scientific">Labilithrix luteola</name>
    <dbReference type="NCBI Taxonomy" id="1391654"/>
    <lineage>
        <taxon>Bacteria</taxon>
        <taxon>Pseudomonadati</taxon>
        <taxon>Myxococcota</taxon>
        <taxon>Polyangia</taxon>
        <taxon>Polyangiales</taxon>
        <taxon>Labilitrichaceae</taxon>
        <taxon>Labilithrix</taxon>
    </lineage>
</organism>
<dbReference type="InterPro" id="IPR055396">
    <property type="entry name" value="DUF7088"/>
</dbReference>
<evidence type="ECO:0000256" key="2">
    <source>
        <dbReference type="SAM" id="Phobius"/>
    </source>
</evidence>
<keyword evidence="2" id="KW-0472">Membrane</keyword>
<dbReference type="Pfam" id="PF09822">
    <property type="entry name" value="ABC_transp_aux"/>
    <property type="match status" value="1"/>
</dbReference>
<reference evidence="5 6" key="1">
    <citation type="submission" date="2015-08" db="EMBL/GenBank/DDBJ databases">
        <authorList>
            <person name="Babu N.S."/>
            <person name="Beckwith C.J."/>
            <person name="Beseler K.G."/>
            <person name="Brison A."/>
            <person name="Carone J.V."/>
            <person name="Caskin T.P."/>
            <person name="Diamond M."/>
            <person name="Durham M.E."/>
            <person name="Foxe J.M."/>
            <person name="Go M."/>
            <person name="Henderson B.A."/>
            <person name="Jones I.B."/>
            <person name="McGettigan J.A."/>
            <person name="Micheletti S.J."/>
            <person name="Nasrallah M.E."/>
            <person name="Ortiz D."/>
            <person name="Piller C.R."/>
            <person name="Privatt S.R."/>
            <person name="Schneider S.L."/>
            <person name="Sharp S."/>
            <person name="Smith T.C."/>
            <person name="Stanton J.D."/>
            <person name="Ullery H.E."/>
            <person name="Wilson R.J."/>
            <person name="Serrano M.G."/>
            <person name="Buck G."/>
            <person name="Lee V."/>
            <person name="Wang Y."/>
            <person name="Carvalho R."/>
            <person name="Voegtly L."/>
            <person name="Shi R."/>
            <person name="Duckworth R."/>
            <person name="Johnson A."/>
            <person name="Loviza R."/>
            <person name="Walstead R."/>
            <person name="Shah Z."/>
            <person name="Kiflezghi M."/>
            <person name="Wade K."/>
            <person name="Ball S.L."/>
            <person name="Bradley K.W."/>
            <person name="Asai D.J."/>
            <person name="Bowman C.A."/>
            <person name="Russell D.A."/>
            <person name="Pope W.H."/>
            <person name="Jacobs-Sera D."/>
            <person name="Hendrix R.W."/>
            <person name="Hatfull G.F."/>
        </authorList>
    </citation>
    <scope>NUCLEOTIDE SEQUENCE [LARGE SCALE GENOMIC DNA]</scope>
    <source>
        <strain evidence="5 6">DSM 27648</strain>
    </source>
</reference>
<feature type="domain" description="DUF7088" evidence="4">
    <location>
        <begin position="44"/>
        <end position="145"/>
    </location>
</feature>
<dbReference type="EMBL" id="CP012333">
    <property type="protein sequence ID" value="AKU97127.1"/>
    <property type="molecule type" value="Genomic_DNA"/>
</dbReference>
<protein>
    <submittedName>
        <fullName evidence="5">Gliding motility protein GldG</fullName>
    </submittedName>
</protein>
<evidence type="ECO:0000259" key="3">
    <source>
        <dbReference type="Pfam" id="PF09822"/>
    </source>
</evidence>
<dbReference type="Pfam" id="PF23357">
    <property type="entry name" value="DUF7088"/>
    <property type="match status" value="1"/>
</dbReference>
<feature type="domain" description="ABC-type uncharacterised transport system" evidence="3">
    <location>
        <begin position="184"/>
        <end position="479"/>
    </location>
</feature>
<accession>A0A0K1PUC5</accession>
<evidence type="ECO:0000313" key="5">
    <source>
        <dbReference type="EMBL" id="AKU97127.1"/>
    </source>
</evidence>
<dbReference type="Proteomes" id="UP000064967">
    <property type="component" value="Chromosome"/>
</dbReference>
<feature type="region of interest" description="Disordered" evidence="1">
    <location>
        <begin position="553"/>
        <end position="573"/>
    </location>
</feature>
<evidence type="ECO:0000313" key="6">
    <source>
        <dbReference type="Proteomes" id="UP000064967"/>
    </source>
</evidence>
<name>A0A0K1PUC5_9BACT</name>
<dbReference type="STRING" id="1391654.AKJ09_03791"/>
<feature type="transmembrane region" description="Helical" evidence="2">
    <location>
        <begin position="583"/>
        <end position="603"/>
    </location>
</feature>
<dbReference type="RefSeq" id="WP_240488506.1">
    <property type="nucleotide sequence ID" value="NZ_CP012333.1"/>
</dbReference>
<keyword evidence="6" id="KW-1185">Reference proteome</keyword>
<dbReference type="AlphaFoldDB" id="A0A0K1PUC5"/>
<dbReference type="KEGG" id="llu:AKJ09_03791"/>
<keyword evidence="2" id="KW-1133">Transmembrane helix</keyword>
<evidence type="ECO:0000259" key="4">
    <source>
        <dbReference type="Pfam" id="PF23357"/>
    </source>
</evidence>
<keyword evidence="2" id="KW-0812">Transmembrane</keyword>